<dbReference type="GO" id="GO:0005886">
    <property type="term" value="C:plasma membrane"/>
    <property type="evidence" value="ECO:0007669"/>
    <property type="project" value="TreeGrafter"/>
</dbReference>
<dbReference type="Pfam" id="PF07690">
    <property type="entry name" value="MFS_1"/>
    <property type="match status" value="1"/>
</dbReference>
<dbReference type="InterPro" id="IPR005828">
    <property type="entry name" value="MFS_sugar_transport-like"/>
</dbReference>
<keyword evidence="3 5" id="KW-1133">Transmembrane helix</keyword>
<dbReference type="EMBL" id="RQXX01000001">
    <property type="protein sequence ID" value="RVV99444.1"/>
    <property type="molecule type" value="Genomic_DNA"/>
</dbReference>
<evidence type="ECO:0000259" key="6">
    <source>
        <dbReference type="PROSITE" id="PS50850"/>
    </source>
</evidence>
<comment type="subcellular location">
    <subcellularLocation>
        <location evidence="1">Membrane</location>
    </subcellularLocation>
</comment>
<keyword evidence="8" id="KW-1185">Reference proteome</keyword>
<accession>A0A438ALD2</accession>
<proteinExistence type="predicted"/>
<comment type="caution">
    <text evidence="7">The sequence shown here is derived from an EMBL/GenBank/DDBJ whole genome shotgun (WGS) entry which is preliminary data.</text>
</comment>
<feature type="transmembrane region" description="Helical" evidence="5">
    <location>
        <begin position="134"/>
        <end position="152"/>
    </location>
</feature>
<evidence type="ECO:0000256" key="4">
    <source>
        <dbReference type="ARBA" id="ARBA00023136"/>
    </source>
</evidence>
<feature type="transmembrane region" description="Helical" evidence="5">
    <location>
        <begin position="158"/>
        <end position="179"/>
    </location>
</feature>
<name>A0A438ALD2_9RHOB</name>
<evidence type="ECO:0000256" key="3">
    <source>
        <dbReference type="ARBA" id="ARBA00022989"/>
    </source>
</evidence>
<feature type="transmembrane region" description="Helical" evidence="5">
    <location>
        <begin position="199"/>
        <end position="218"/>
    </location>
</feature>
<reference evidence="7 8" key="1">
    <citation type="submission" date="2018-11" db="EMBL/GenBank/DDBJ databases">
        <title>Mesobaculum littorinae gen. nov., sp. nov., isolated from Littorina scabra that represents a novel genus of the order Rhodobacteraceae.</title>
        <authorList>
            <person name="Li F."/>
        </authorList>
    </citation>
    <scope>NUCLEOTIDE SEQUENCE [LARGE SCALE GENOMIC DNA]</scope>
    <source>
        <strain evidence="7 8">M0103</strain>
    </source>
</reference>
<evidence type="ECO:0000313" key="7">
    <source>
        <dbReference type="EMBL" id="RVV99444.1"/>
    </source>
</evidence>
<dbReference type="PANTHER" id="PTHR23521:SF3">
    <property type="entry name" value="MFS TRANSPORTER"/>
    <property type="match status" value="1"/>
</dbReference>
<dbReference type="Proteomes" id="UP000285908">
    <property type="component" value="Unassembled WGS sequence"/>
</dbReference>
<dbReference type="InterPro" id="IPR036259">
    <property type="entry name" value="MFS_trans_sf"/>
</dbReference>
<keyword evidence="2 5" id="KW-0812">Transmembrane</keyword>
<dbReference type="Gene3D" id="1.20.1250.20">
    <property type="entry name" value="MFS general substrate transporter like domains"/>
    <property type="match status" value="2"/>
</dbReference>
<feature type="transmembrane region" description="Helical" evidence="5">
    <location>
        <begin position="354"/>
        <end position="372"/>
    </location>
</feature>
<dbReference type="CDD" id="cd17477">
    <property type="entry name" value="MFS_YcaD_like"/>
    <property type="match status" value="1"/>
</dbReference>
<evidence type="ECO:0000256" key="5">
    <source>
        <dbReference type="SAM" id="Phobius"/>
    </source>
</evidence>
<feature type="transmembrane region" description="Helical" evidence="5">
    <location>
        <begin position="94"/>
        <end position="113"/>
    </location>
</feature>
<sequence length="428" mass="45539">MIQVLRSAWPLLLGIGLLMVGNGLQGTLLGVRGGIEGFATWEMSIVMSAYFLGFLGGSRLTPELIRRVGHVRVFAALGSFISAVLILYPTITEAWAWALLRVIIGFCFSGVYVTAESWLNNAATNENRGQALSLYMIVQMAGVVTAQGILVLGDPSGFILFIVPSVLVSISFAPILLSVNPTPAFGTTKPMSLIQLYRYSPLGVVGMTLMGGVFSAQFGMASVYATQIGLSVGEISLFISLMYIGGLSFQYPIGWLSDRFDRRMLVMYAAVIGGIAAVLGTVLGHYFGVLLLVAFLVGGMSNPLYSLLIAYTNDYLEHDDMAAASGGLMFVNGLGAIIGPIVTGWMMGAIGPRGFWLFIAVLMGATSLYALYRMTQRAAPSSDETDRYVPVLPTSSPVALSVAQEWAVESAETAESADEQHNAASSAA</sequence>
<evidence type="ECO:0000313" key="8">
    <source>
        <dbReference type="Proteomes" id="UP000285908"/>
    </source>
</evidence>
<feature type="domain" description="Major facilitator superfamily (MFS) profile" evidence="6">
    <location>
        <begin position="166"/>
        <end position="428"/>
    </location>
</feature>
<feature type="transmembrane region" description="Helical" evidence="5">
    <location>
        <begin position="39"/>
        <end position="57"/>
    </location>
</feature>
<dbReference type="InterPro" id="IPR020846">
    <property type="entry name" value="MFS_dom"/>
</dbReference>
<dbReference type="InterPro" id="IPR011701">
    <property type="entry name" value="MFS"/>
</dbReference>
<protein>
    <submittedName>
        <fullName evidence="7">MFS transporter</fullName>
    </submittedName>
</protein>
<feature type="transmembrane region" description="Helical" evidence="5">
    <location>
        <begin position="323"/>
        <end position="348"/>
    </location>
</feature>
<evidence type="ECO:0000256" key="1">
    <source>
        <dbReference type="ARBA" id="ARBA00004370"/>
    </source>
</evidence>
<dbReference type="InterPro" id="IPR047200">
    <property type="entry name" value="MFS_YcaD-like"/>
</dbReference>
<dbReference type="Pfam" id="PF00083">
    <property type="entry name" value="Sugar_tr"/>
    <property type="match status" value="1"/>
</dbReference>
<feature type="transmembrane region" description="Helical" evidence="5">
    <location>
        <begin position="69"/>
        <end position="88"/>
    </location>
</feature>
<organism evidence="7 8">
    <name type="scientific">Mesobaculum littorinae</name>
    <dbReference type="NCBI Taxonomy" id="2486419"/>
    <lineage>
        <taxon>Bacteria</taxon>
        <taxon>Pseudomonadati</taxon>
        <taxon>Pseudomonadota</taxon>
        <taxon>Alphaproteobacteria</taxon>
        <taxon>Rhodobacterales</taxon>
        <taxon>Roseobacteraceae</taxon>
        <taxon>Mesobaculum</taxon>
    </lineage>
</organism>
<dbReference type="PROSITE" id="PS50850">
    <property type="entry name" value="MFS"/>
    <property type="match status" value="1"/>
</dbReference>
<dbReference type="RefSeq" id="WP_127904886.1">
    <property type="nucleotide sequence ID" value="NZ_RQXX01000001.1"/>
</dbReference>
<gene>
    <name evidence="7" type="ORF">EKE94_01800</name>
</gene>
<keyword evidence="4 5" id="KW-0472">Membrane</keyword>
<dbReference type="GO" id="GO:0022857">
    <property type="term" value="F:transmembrane transporter activity"/>
    <property type="evidence" value="ECO:0007669"/>
    <property type="project" value="InterPro"/>
</dbReference>
<dbReference type="AlphaFoldDB" id="A0A438ALD2"/>
<dbReference type="SUPFAM" id="SSF103473">
    <property type="entry name" value="MFS general substrate transporter"/>
    <property type="match status" value="1"/>
</dbReference>
<dbReference type="PANTHER" id="PTHR23521">
    <property type="entry name" value="TRANSPORTER MFS SUPERFAMILY"/>
    <property type="match status" value="1"/>
</dbReference>
<feature type="transmembrane region" description="Helical" evidence="5">
    <location>
        <begin position="289"/>
        <end position="311"/>
    </location>
</feature>
<dbReference type="OrthoDB" id="9810614at2"/>
<evidence type="ECO:0000256" key="2">
    <source>
        <dbReference type="ARBA" id="ARBA00022692"/>
    </source>
</evidence>
<feature type="transmembrane region" description="Helical" evidence="5">
    <location>
        <begin position="265"/>
        <end position="283"/>
    </location>
</feature>